<name>A0A0F9DUC4_9ZZZZ</name>
<gene>
    <name evidence="1" type="ORF">LCGC14_2447250</name>
</gene>
<reference evidence="1" key="1">
    <citation type="journal article" date="2015" name="Nature">
        <title>Complex archaea that bridge the gap between prokaryotes and eukaryotes.</title>
        <authorList>
            <person name="Spang A."/>
            <person name="Saw J.H."/>
            <person name="Jorgensen S.L."/>
            <person name="Zaremba-Niedzwiedzka K."/>
            <person name="Martijn J."/>
            <person name="Lind A.E."/>
            <person name="van Eijk R."/>
            <person name="Schleper C."/>
            <person name="Guy L."/>
            <person name="Ettema T.J."/>
        </authorList>
    </citation>
    <scope>NUCLEOTIDE SEQUENCE</scope>
</reference>
<protein>
    <submittedName>
        <fullName evidence="1">Uncharacterized protein</fullName>
    </submittedName>
</protein>
<proteinExistence type="predicted"/>
<dbReference type="AlphaFoldDB" id="A0A0F9DUC4"/>
<comment type="caution">
    <text evidence="1">The sequence shown here is derived from an EMBL/GenBank/DDBJ whole genome shotgun (WGS) entry which is preliminary data.</text>
</comment>
<organism evidence="1">
    <name type="scientific">marine sediment metagenome</name>
    <dbReference type="NCBI Taxonomy" id="412755"/>
    <lineage>
        <taxon>unclassified sequences</taxon>
        <taxon>metagenomes</taxon>
        <taxon>ecological metagenomes</taxon>
    </lineage>
</organism>
<sequence length="90" mass="10114">MEKHTPGPWTIKIQHGVTGDRGTMYVDDSEGDAEICQMADINREANGRLIAAAPDVRRKILDLADEIESWKEFGFDSVIRRLREIAGENS</sequence>
<dbReference type="EMBL" id="LAZR01037801">
    <property type="protein sequence ID" value="KKL21261.1"/>
    <property type="molecule type" value="Genomic_DNA"/>
</dbReference>
<accession>A0A0F9DUC4</accession>
<evidence type="ECO:0000313" key="1">
    <source>
        <dbReference type="EMBL" id="KKL21261.1"/>
    </source>
</evidence>